<gene>
    <name evidence="2" type="ORF">DF185_03725</name>
</gene>
<evidence type="ECO:0000313" key="2">
    <source>
        <dbReference type="EMBL" id="PXY03202.1"/>
    </source>
</evidence>
<dbReference type="Proteomes" id="UP000248079">
    <property type="component" value="Unassembled WGS sequence"/>
</dbReference>
<sequence>MKTGDRGIRCSILKLYNMKSLIKLSAIALLVSVFVACNEKPKKEVKKDEGFEETAFMPCCGEPSSNEEVLTINLALNDTYCKKTACACIHDIAAREYEELQKQLMEQFNIDLQITYYMEPYMMEDQLRAKTHDGVITKPWNAFMLMKENHFRYERIADILDVYDNQWLTGVYLVRKDSDIKTMDDINGRTLVAGQEDAYEKYHAPLRQLDSMNIKPGKIYYKASCLESINELMDKKAEVAIVSDYVMSASCAVDVASEDDFRVIGETEKMPLCSVVLDRKKISKEDAMRFQKALLALSKDKSPEGMLSAGFVKPASWIPNPYKKSIAQN</sequence>
<accession>A0A2V4A3N3</accession>
<proteinExistence type="predicted"/>
<organism evidence="2 3">
    <name type="scientific">Marinifilum breve</name>
    <dbReference type="NCBI Taxonomy" id="2184082"/>
    <lineage>
        <taxon>Bacteria</taxon>
        <taxon>Pseudomonadati</taxon>
        <taxon>Bacteroidota</taxon>
        <taxon>Bacteroidia</taxon>
        <taxon>Marinilabiliales</taxon>
        <taxon>Marinifilaceae</taxon>
    </lineage>
</organism>
<evidence type="ECO:0000256" key="1">
    <source>
        <dbReference type="SAM" id="Phobius"/>
    </source>
</evidence>
<dbReference type="SUPFAM" id="SSF53850">
    <property type="entry name" value="Periplasmic binding protein-like II"/>
    <property type="match status" value="1"/>
</dbReference>
<dbReference type="Gene3D" id="3.40.190.10">
    <property type="entry name" value="Periplasmic binding protein-like II"/>
    <property type="match status" value="2"/>
</dbReference>
<dbReference type="PANTHER" id="PTHR35841:SF1">
    <property type="entry name" value="PHOSPHONATES-BINDING PERIPLASMIC PROTEIN"/>
    <property type="match status" value="1"/>
</dbReference>
<keyword evidence="3" id="KW-1185">Reference proteome</keyword>
<keyword evidence="1" id="KW-1133">Transmembrane helix</keyword>
<comment type="caution">
    <text evidence="2">The sequence shown here is derived from an EMBL/GenBank/DDBJ whole genome shotgun (WGS) entry which is preliminary data.</text>
</comment>
<dbReference type="Pfam" id="PF12974">
    <property type="entry name" value="Phosphonate-bd"/>
    <property type="match status" value="1"/>
</dbReference>
<reference evidence="2 3" key="1">
    <citation type="submission" date="2018-05" db="EMBL/GenBank/DDBJ databases">
        <title>Marinifilum breve JC075T sp. nov., a marine bacterium isolated from Yongle Blue Hole in the South China Sea.</title>
        <authorList>
            <person name="Fu T."/>
        </authorList>
    </citation>
    <scope>NUCLEOTIDE SEQUENCE [LARGE SCALE GENOMIC DNA]</scope>
    <source>
        <strain evidence="2 3">JC075</strain>
    </source>
</reference>
<dbReference type="AlphaFoldDB" id="A0A2V4A3N3"/>
<protein>
    <recommendedName>
        <fullName evidence="4">Solute-binding protein family 3/N-terminal domain-containing protein</fullName>
    </recommendedName>
</protein>
<evidence type="ECO:0008006" key="4">
    <source>
        <dbReference type="Google" id="ProtNLM"/>
    </source>
</evidence>
<keyword evidence="1" id="KW-0812">Transmembrane</keyword>
<dbReference type="EMBL" id="QFLI01000001">
    <property type="protein sequence ID" value="PXY03202.1"/>
    <property type="molecule type" value="Genomic_DNA"/>
</dbReference>
<keyword evidence="1" id="KW-0472">Membrane</keyword>
<name>A0A2V4A3N3_9BACT</name>
<dbReference type="OrthoDB" id="1113336at2"/>
<feature type="transmembrane region" description="Helical" evidence="1">
    <location>
        <begin position="20"/>
        <end position="37"/>
    </location>
</feature>
<dbReference type="PANTHER" id="PTHR35841">
    <property type="entry name" value="PHOSPHONATES-BINDING PERIPLASMIC PROTEIN"/>
    <property type="match status" value="1"/>
</dbReference>
<evidence type="ECO:0000313" key="3">
    <source>
        <dbReference type="Proteomes" id="UP000248079"/>
    </source>
</evidence>